<dbReference type="RefSeq" id="WP_246966363.1">
    <property type="nucleotide sequence ID" value="NZ_CP095397.1"/>
</dbReference>
<evidence type="ECO:0000256" key="7">
    <source>
        <dbReference type="RuleBase" id="RU363032"/>
    </source>
</evidence>
<feature type="transmembrane region" description="Helical" evidence="7">
    <location>
        <begin position="122"/>
        <end position="144"/>
    </location>
</feature>
<evidence type="ECO:0000256" key="2">
    <source>
        <dbReference type="ARBA" id="ARBA00022448"/>
    </source>
</evidence>
<dbReference type="PANTHER" id="PTHR30151">
    <property type="entry name" value="ALKANE SULFONATE ABC TRANSPORTER-RELATED, MEMBRANE SUBUNIT"/>
    <property type="match status" value="1"/>
</dbReference>
<evidence type="ECO:0000313" key="9">
    <source>
        <dbReference type="EMBL" id="MFC4246768.1"/>
    </source>
</evidence>
<evidence type="ECO:0000256" key="1">
    <source>
        <dbReference type="ARBA" id="ARBA00004651"/>
    </source>
</evidence>
<organism evidence="9 10">
    <name type="scientific">Natribaculum luteum</name>
    <dbReference type="NCBI Taxonomy" id="1586232"/>
    <lineage>
        <taxon>Archaea</taxon>
        <taxon>Methanobacteriati</taxon>
        <taxon>Methanobacteriota</taxon>
        <taxon>Stenosarchaea group</taxon>
        <taxon>Halobacteria</taxon>
        <taxon>Halobacteriales</taxon>
        <taxon>Natrialbaceae</taxon>
        <taxon>Natribaculum</taxon>
    </lineage>
</organism>
<evidence type="ECO:0000259" key="8">
    <source>
        <dbReference type="PROSITE" id="PS50928"/>
    </source>
</evidence>
<dbReference type="InterPro" id="IPR000515">
    <property type="entry name" value="MetI-like"/>
</dbReference>
<evidence type="ECO:0000256" key="4">
    <source>
        <dbReference type="ARBA" id="ARBA00022692"/>
    </source>
</evidence>
<feature type="domain" description="ABC transmembrane type-1" evidence="8">
    <location>
        <begin position="83"/>
        <end position="265"/>
    </location>
</feature>
<keyword evidence="4 7" id="KW-0812">Transmembrane</keyword>
<dbReference type="AlphaFoldDB" id="A0ABD5NYI8"/>
<comment type="similarity">
    <text evidence="7">Belongs to the binding-protein-dependent transport system permease family.</text>
</comment>
<dbReference type="Gene3D" id="1.10.3720.10">
    <property type="entry name" value="MetI-like"/>
    <property type="match status" value="1"/>
</dbReference>
<dbReference type="PROSITE" id="PS50928">
    <property type="entry name" value="ABC_TM1"/>
    <property type="match status" value="1"/>
</dbReference>
<feature type="transmembrane region" description="Helical" evidence="7">
    <location>
        <begin position="150"/>
        <end position="169"/>
    </location>
</feature>
<keyword evidence="2 7" id="KW-0813">Transport</keyword>
<reference evidence="9 10" key="1">
    <citation type="journal article" date="2014" name="Int. J. Syst. Evol. Microbiol.">
        <title>Complete genome sequence of Corynebacterium casei LMG S-19264T (=DSM 44701T), isolated from a smear-ripened cheese.</title>
        <authorList>
            <consortium name="US DOE Joint Genome Institute (JGI-PGF)"/>
            <person name="Walter F."/>
            <person name="Albersmeier A."/>
            <person name="Kalinowski J."/>
            <person name="Ruckert C."/>
        </authorList>
    </citation>
    <scope>NUCLEOTIDE SEQUENCE [LARGE SCALE GENOMIC DNA]</scope>
    <source>
        <strain evidence="9 10">IBRC-M 10912</strain>
    </source>
</reference>
<dbReference type="Pfam" id="PF00528">
    <property type="entry name" value="BPD_transp_1"/>
    <property type="match status" value="1"/>
</dbReference>
<proteinExistence type="inferred from homology"/>
<accession>A0ABD5NYI8</accession>
<evidence type="ECO:0000313" key="10">
    <source>
        <dbReference type="Proteomes" id="UP001595821"/>
    </source>
</evidence>
<sequence>MSDGRGDRHGRPRVDVPSLARRRGQSVVDVGLAATSRAFPPVAVLAVVLLAWHAAVVVSDMPTLILPSPLEVLEALAETYPTLLEDAAVTGLTAGLGLLAGGTVGFVLAFAMTYSRAATRTLLPYVVALRIAPLIAVAPLLFLWFGRGVLARALLVTTLTVFPITIAAVDGLRSTPESYLDLARTVGASRTAVFLRVRVPAAAPSVFAGFKIAATLSVVGAVVAEFVTLEAGLGYRVFDTAAYLRTAETYAALVVLSGLGVGFYVLPVAAERAFWRA</sequence>
<gene>
    <name evidence="9" type="ORF">ACFOZ7_07115</name>
</gene>
<feature type="transmembrane region" description="Helical" evidence="7">
    <location>
        <begin position="249"/>
        <end position="270"/>
    </location>
</feature>
<keyword evidence="5 7" id="KW-1133">Transmembrane helix</keyword>
<dbReference type="Proteomes" id="UP001595821">
    <property type="component" value="Unassembled WGS sequence"/>
</dbReference>
<feature type="transmembrane region" description="Helical" evidence="7">
    <location>
        <begin position="87"/>
        <end position="110"/>
    </location>
</feature>
<dbReference type="SUPFAM" id="SSF161098">
    <property type="entry name" value="MetI-like"/>
    <property type="match status" value="1"/>
</dbReference>
<dbReference type="CDD" id="cd06261">
    <property type="entry name" value="TM_PBP2"/>
    <property type="match status" value="1"/>
</dbReference>
<feature type="transmembrane region" description="Helical" evidence="7">
    <location>
        <begin position="206"/>
        <end position="229"/>
    </location>
</feature>
<comment type="subcellular location">
    <subcellularLocation>
        <location evidence="1 7">Cell membrane</location>
        <topology evidence="1 7">Multi-pass membrane protein</topology>
    </subcellularLocation>
</comment>
<dbReference type="EMBL" id="JBHSDJ010000016">
    <property type="protein sequence ID" value="MFC4246768.1"/>
    <property type="molecule type" value="Genomic_DNA"/>
</dbReference>
<evidence type="ECO:0000256" key="3">
    <source>
        <dbReference type="ARBA" id="ARBA00022475"/>
    </source>
</evidence>
<protein>
    <submittedName>
        <fullName evidence="9">ABC transporter permease</fullName>
    </submittedName>
</protein>
<keyword evidence="6 7" id="KW-0472">Membrane</keyword>
<evidence type="ECO:0000256" key="5">
    <source>
        <dbReference type="ARBA" id="ARBA00022989"/>
    </source>
</evidence>
<dbReference type="PANTHER" id="PTHR30151:SF20">
    <property type="entry name" value="ABC TRANSPORTER PERMEASE PROTEIN HI_0355-RELATED"/>
    <property type="match status" value="1"/>
</dbReference>
<dbReference type="InterPro" id="IPR035906">
    <property type="entry name" value="MetI-like_sf"/>
</dbReference>
<evidence type="ECO:0000256" key="6">
    <source>
        <dbReference type="ARBA" id="ARBA00023136"/>
    </source>
</evidence>
<comment type="caution">
    <text evidence="9">The sequence shown here is derived from an EMBL/GenBank/DDBJ whole genome shotgun (WGS) entry which is preliminary data.</text>
</comment>
<dbReference type="GO" id="GO:0005886">
    <property type="term" value="C:plasma membrane"/>
    <property type="evidence" value="ECO:0007669"/>
    <property type="project" value="UniProtKB-SubCell"/>
</dbReference>
<dbReference type="GeneID" id="71854276"/>
<keyword evidence="3" id="KW-1003">Cell membrane</keyword>
<name>A0ABD5NYI8_9EURY</name>